<evidence type="ECO:0000313" key="3">
    <source>
        <dbReference type="Proteomes" id="UP000248616"/>
    </source>
</evidence>
<sequence>MIEIVGAIALAFPGLAALGALWLGFAMLCAAAMNLFVLHSSPMPAFSLGFLNALIIYARRDEIRALASRIRG</sequence>
<feature type="transmembrane region" description="Helical" evidence="1">
    <location>
        <begin position="41"/>
        <end position="59"/>
    </location>
</feature>
<keyword evidence="1" id="KW-1133">Transmembrane helix</keyword>
<dbReference type="EMBL" id="MZXV01000017">
    <property type="protein sequence ID" value="PZV38818.1"/>
    <property type="molecule type" value="Genomic_DNA"/>
</dbReference>
<gene>
    <name evidence="2" type="ORF">B5V02_09190</name>
</gene>
<keyword evidence="1" id="KW-0812">Transmembrane</keyword>
<name>A0A2W7CAU7_9HYPH</name>
<evidence type="ECO:0008006" key="4">
    <source>
        <dbReference type="Google" id="ProtNLM"/>
    </source>
</evidence>
<dbReference type="Proteomes" id="UP000248616">
    <property type="component" value="Unassembled WGS sequence"/>
</dbReference>
<organism evidence="2 3">
    <name type="scientific">Mesorhizobium kowhaii</name>
    <dbReference type="NCBI Taxonomy" id="1300272"/>
    <lineage>
        <taxon>Bacteria</taxon>
        <taxon>Pseudomonadati</taxon>
        <taxon>Pseudomonadota</taxon>
        <taxon>Alphaproteobacteria</taxon>
        <taxon>Hyphomicrobiales</taxon>
        <taxon>Phyllobacteriaceae</taxon>
        <taxon>Mesorhizobium</taxon>
    </lineage>
</organism>
<accession>A0A2W7CAU7</accession>
<keyword evidence="3" id="KW-1185">Reference proteome</keyword>
<evidence type="ECO:0000313" key="2">
    <source>
        <dbReference type="EMBL" id="PZV38818.1"/>
    </source>
</evidence>
<dbReference type="AlphaFoldDB" id="A0A2W7CAU7"/>
<comment type="caution">
    <text evidence="2">The sequence shown here is derived from an EMBL/GenBank/DDBJ whole genome shotgun (WGS) entry which is preliminary data.</text>
</comment>
<protein>
    <recommendedName>
        <fullName evidence="4">DoxX family protein</fullName>
    </recommendedName>
</protein>
<keyword evidence="1" id="KW-0472">Membrane</keyword>
<evidence type="ECO:0000256" key="1">
    <source>
        <dbReference type="SAM" id="Phobius"/>
    </source>
</evidence>
<reference evidence="3" key="1">
    <citation type="submission" date="2017-03" db="EMBL/GenBank/DDBJ databases">
        <authorList>
            <person name="Safronova V.I."/>
            <person name="Sazanova A.L."/>
            <person name="Chirak E.R."/>
        </authorList>
    </citation>
    <scope>NUCLEOTIDE SEQUENCE [LARGE SCALE GENOMIC DNA]</scope>
    <source>
        <strain evidence="3">Ach-343</strain>
    </source>
</reference>
<proteinExistence type="predicted"/>